<accession>G9EQ68</accession>
<dbReference type="Proteomes" id="UP000002770">
    <property type="component" value="Unassembled WGS sequence"/>
</dbReference>
<evidence type="ECO:0000313" key="1">
    <source>
        <dbReference type="EMBL" id="EHL30643.1"/>
    </source>
</evidence>
<evidence type="ECO:0000313" key="2">
    <source>
        <dbReference type="Proteomes" id="UP000002770"/>
    </source>
</evidence>
<protein>
    <submittedName>
        <fullName evidence="1">Uncharacterized protein</fullName>
    </submittedName>
</protein>
<keyword evidence="2" id="KW-1185">Reference proteome</keyword>
<dbReference type="InParanoid" id="G9EQ68"/>
<name>G9EQ68_9GAMM</name>
<dbReference type="AlphaFoldDB" id="G9EQ68"/>
<dbReference type="EMBL" id="JH413828">
    <property type="protein sequence ID" value="EHL30643.1"/>
    <property type="molecule type" value="Genomic_DNA"/>
</dbReference>
<organism evidence="1 2">
    <name type="scientific">Legionella drancourtii LLAP12</name>
    <dbReference type="NCBI Taxonomy" id="658187"/>
    <lineage>
        <taxon>Bacteria</taxon>
        <taxon>Pseudomonadati</taxon>
        <taxon>Pseudomonadota</taxon>
        <taxon>Gammaproteobacteria</taxon>
        <taxon>Legionellales</taxon>
        <taxon>Legionellaceae</taxon>
        <taxon>Legionella</taxon>
    </lineage>
</organism>
<dbReference type="HOGENOM" id="CLU_3044835_0_0_6"/>
<reference evidence="1 2" key="1">
    <citation type="journal article" date="2011" name="BMC Genomics">
        <title>Insight into cross-talk between intra-amoebal pathogens.</title>
        <authorList>
            <person name="Gimenez G."/>
            <person name="Bertelli C."/>
            <person name="Moliner C."/>
            <person name="Robert C."/>
            <person name="Raoult D."/>
            <person name="Fournier P.E."/>
            <person name="Greub G."/>
        </authorList>
    </citation>
    <scope>NUCLEOTIDE SEQUENCE [LARGE SCALE GENOMIC DNA]</scope>
    <source>
        <strain evidence="1 2">LLAP12</strain>
    </source>
</reference>
<sequence length="54" mass="6272">MSLYRVQCLVVLGAIDRSAILAKMSHFSVLQYAKINQSWLNLAKCQQSRREFKK</sequence>
<gene>
    <name evidence="1" type="ORF">LDG_7414</name>
</gene>
<proteinExistence type="predicted"/>